<evidence type="ECO:0000259" key="8">
    <source>
        <dbReference type="Pfam" id="PF00298"/>
    </source>
</evidence>
<feature type="domain" description="Large ribosomal subunit protein uL11 C-terminal" evidence="8">
    <location>
        <begin position="71"/>
        <end position="139"/>
    </location>
</feature>
<dbReference type="InterPro" id="IPR036769">
    <property type="entry name" value="Ribosomal_uL11_C_sf"/>
</dbReference>
<dbReference type="Gene3D" id="1.10.10.250">
    <property type="entry name" value="Ribosomal protein L11, C-terminal domain"/>
    <property type="match status" value="1"/>
</dbReference>
<evidence type="ECO:0000256" key="3">
    <source>
        <dbReference type="ARBA" id="ARBA00023274"/>
    </source>
</evidence>
<dbReference type="HAMAP" id="MF_00736">
    <property type="entry name" value="Ribosomal_uL11"/>
    <property type="match status" value="1"/>
</dbReference>
<dbReference type="InterPro" id="IPR000911">
    <property type="entry name" value="Ribosomal_uL11"/>
</dbReference>
<dbReference type="InterPro" id="IPR036796">
    <property type="entry name" value="Ribosomal_uL11_N_sf"/>
</dbReference>
<dbReference type="InterPro" id="IPR020783">
    <property type="entry name" value="Ribosomal_uL11_C"/>
</dbReference>
<reference evidence="10" key="1">
    <citation type="journal article" date="2016" name="BMC Biol.">
        <title>Parallel evolution of highly conserved plastid genome architecture in red seaweeds and seed plants.</title>
        <authorList>
            <person name="Lee J."/>
            <person name="Cho C.H."/>
            <person name="Park S.I."/>
            <person name="Choi J.W."/>
            <person name="Song H.S."/>
            <person name="West J.A."/>
            <person name="Bhattacharya D."/>
            <person name="Yoon H.S."/>
        </authorList>
    </citation>
    <scope>NUCLEOTIDE SEQUENCE</scope>
</reference>
<evidence type="ECO:0000256" key="4">
    <source>
        <dbReference type="ARBA" id="ARBA00035540"/>
    </source>
</evidence>
<dbReference type="Pfam" id="PF03946">
    <property type="entry name" value="Ribosomal_L11_N"/>
    <property type="match status" value="1"/>
</dbReference>
<dbReference type="InterPro" id="IPR020784">
    <property type="entry name" value="Ribosomal_uL11_N"/>
</dbReference>
<accession>A0A1C9C8C7</accession>
<geneLocation type="plastid" evidence="10"/>
<dbReference type="EMBL" id="KX284710">
    <property type="protein sequence ID" value="AOM64636.1"/>
    <property type="molecule type" value="Genomic_DNA"/>
</dbReference>
<dbReference type="InterPro" id="IPR006519">
    <property type="entry name" value="Ribosomal_uL11_bac-typ"/>
</dbReference>
<evidence type="ECO:0000256" key="7">
    <source>
        <dbReference type="SAM" id="SignalP"/>
    </source>
</evidence>
<evidence type="ECO:0000256" key="5">
    <source>
        <dbReference type="ARBA" id="ARBA00040104"/>
    </source>
</evidence>
<evidence type="ECO:0000256" key="6">
    <source>
        <dbReference type="RuleBase" id="RU003978"/>
    </source>
</evidence>
<dbReference type="NCBIfam" id="TIGR01632">
    <property type="entry name" value="L11_bact"/>
    <property type="match status" value="1"/>
</dbReference>
<protein>
    <recommendedName>
        <fullName evidence="5">Large ribosomal subunit protein uL11m</fullName>
    </recommendedName>
    <alternativeName>
        <fullName evidence="4">50S ribosomal protein L11, chloroplastic</fullName>
    </alternativeName>
</protein>
<dbReference type="PANTHER" id="PTHR11661">
    <property type="entry name" value="60S RIBOSOMAL PROTEIN L12"/>
    <property type="match status" value="1"/>
</dbReference>
<dbReference type="Pfam" id="PF00298">
    <property type="entry name" value="Ribosomal_L11"/>
    <property type="match status" value="1"/>
</dbReference>
<dbReference type="GO" id="GO:0006412">
    <property type="term" value="P:translation"/>
    <property type="evidence" value="ECO:0007669"/>
    <property type="project" value="InterPro"/>
</dbReference>
<keyword evidence="2 6" id="KW-0689">Ribosomal protein</keyword>
<proteinExistence type="inferred from homology"/>
<keyword evidence="10" id="KW-0934">Plastid</keyword>
<evidence type="ECO:0000259" key="9">
    <source>
        <dbReference type="Pfam" id="PF03946"/>
    </source>
</evidence>
<gene>
    <name evidence="10" type="primary">rpl11</name>
    <name evidence="10" type="ORF">Riqu_157</name>
</gene>
<dbReference type="CDD" id="cd00349">
    <property type="entry name" value="Ribosomal_L11"/>
    <property type="match status" value="1"/>
</dbReference>
<feature type="chain" id="PRO_5008894037" description="Large ribosomal subunit protein uL11m" evidence="7">
    <location>
        <begin position="21"/>
        <end position="141"/>
    </location>
</feature>
<dbReference type="PANTHER" id="PTHR11661:SF1">
    <property type="entry name" value="LARGE RIBOSOMAL SUBUNIT PROTEIN UL11M"/>
    <property type="match status" value="1"/>
</dbReference>
<dbReference type="GO" id="GO:0070180">
    <property type="term" value="F:large ribosomal subunit rRNA binding"/>
    <property type="evidence" value="ECO:0007669"/>
    <property type="project" value="TreeGrafter"/>
</dbReference>
<dbReference type="GO" id="GO:0022625">
    <property type="term" value="C:cytosolic large ribosomal subunit"/>
    <property type="evidence" value="ECO:0007669"/>
    <property type="project" value="TreeGrafter"/>
</dbReference>
<dbReference type="FunFam" id="3.30.1550.10:FF:000005">
    <property type="entry name" value="50S ribosomal protein L11"/>
    <property type="match status" value="1"/>
</dbReference>
<feature type="signal peptide" evidence="7">
    <location>
        <begin position="1"/>
        <end position="20"/>
    </location>
</feature>
<dbReference type="SMART" id="SM00649">
    <property type="entry name" value="RL11"/>
    <property type="match status" value="1"/>
</dbReference>
<dbReference type="GO" id="GO:0003735">
    <property type="term" value="F:structural constituent of ribosome"/>
    <property type="evidence" value="ECO:0007669"/>
    <property type="project" value="InterPro"/>
</dbReference>
<feature type="domain" description="Large ribosomal subunit protein uL11 N-terminal" evidence="9">
    <location>
        <begin position="9"/>
        <end position="66"/>
    </location>
</feature>
<name>A0A1C9C8C7_9FLOR</name>
<dbReference type="SUPFAM" id="SSF54747">
    <property type="entry name" value="Ribosomal L11/L12e N-terminal domain"/>
    <property type="match status" value="1"/>
</dbReference>
<evidence type="ECO:0000256" key="2">
    <source>
        <dbReference type="ARBA" id="ARBA00022980"/>
    </source>
</evidence>
<comment type="similarity">
    <text evidence="1 6">Belongs to the universal ribosomal protein uL11 family.</text>
</comment>
<dbReference type="AlphaFoldDB" id="A0A1C9C8C7"/>
<sequence length="141" mass="15025">MVKKIIGLVKLALIAGKATPAPPVGPALGQYGANIVMFCKEYNARTLDKTGLVIPVEISIYEDRSFSFILKTPPASILLAKAAKSIKGSGKPNIEYVGSISQRQLKEIAEIKLPDLNTDDIQQAISIISGTAKSMGIKINS</sequence>
<evidence type="ECO:0000313" key="10">
    <source>
        <dbReference type="EMBL" id="AOM64636.1"/>
    </source>
</evidence>
<dbReference type="SUPFAM" id="SSF46906">
    <property type="entry name" value="Ribosomal protein L11, C-terminal domain"/>
    <property type="match status" value="1"/>
</dbReference>
<keyword evidence="7" id="KW-0732">Signal</keyword>
<evidence type="ECO:0000256" key="1">
    <source>
        <dbReference type="ARBA" id="ARBA00010537"/>
    </source>
</evidence>
<keyword evidence="3 6" id="KW-0687">Ribonucleoprotein</keyword>
<organism evidence="10">
    <name type="scientific">Riquetophycus sp</name>
    <dbReference type="NCBI Taxonomy" id="1897556"/>
    <lineage>
        <taxon>Eukaryota</taxon>
        <taxon>Rhodophyta</taxon>
        <taxon>Florideophyceae</taxon>
        <taxon>Rhodymeniophycidae</taxon>
        <taxon>Peyssonneliales</taxon>
        <taxon>Peyssonneliaceae</taxon>
        <taxon>Riquetophycus</taxon>
    </lineage>
</organism>
<dbReference type="Gene3D" id="3.30.1550.10">
    <property type="entry name" value="Ribosomal protein L11/L12, N-terminal domain"/>
    <property type="match status" value="1"/>
</dbReference>